<dbReference type="PANTHER" id="PTHR21060">
    <property type="entry name" value="ACETATE KINASE"/>
    <property type="match status" value="1"/>
</dbReference>
<comment type="subunit">
    <text evidence="7">Homodimer.</text>
</comment>
<keyword evidence="5 7" id="KW-0418">Kinase</keyword>
<gene>
    <name evidence="7" type="primary">ackA</name>
    <name evidence="9" type="ORF">IAB02_03555</name>
</gene>
<accession>A0A9D1IAE2</accession>
<dbReference type="InterPro" id="IPR000890">
    <property type="entry name" value="Aliphatic_acid_kin_short-chain"/>
</dbReference>
<sequence>MKILVINAGSSSLKYQLIDMADESVIAKGLVERIGIAGSMLTHKYGDDQKYEIAREIPDHTAAMHLVIEALLDKRHGVLSSINEIGAVGHRVLHGGEKFSASILIDKAVEDAIEEYIPLGPLHNPANLMGIRACQAVMPKTPQVAVFDTAFHQTMPPKAYMYGVPYEYYEKHHIRRYGFHGTSHRFVSGRAVELWGKPHSRIIVCHLGNGSSMSAVVDGKCFDTSMGLTPLEGVLMGTRSGSLDPAVVEYMAMRENLSVTEVLTILNKKSGLIGISGASSDMRDVNKAADEGNERAKLALEMWAYGVKKYIGSYAAAMGGLDMLVFTAGIGENDGPGREKICEGLEFLGVKLDKEVNLSVRSREAKISAADSKVEVWVIPTNEELAIARDTRDIVTGKN</sequence>
<evidence type="ECO:0000313" key="10">
    <source>
        <dbReference type="Proteomes" id="UP000824072"/>
    </source>
</evidence>
<dbReference type="EC" id="2.7.2.1" evidence="7"/>
<dbReference type="InterPro" id="IPR023865">
    <property type="entry name" value="Aliphatic_acid_kinase_CS"/>
</dbReference>
<keyword evidence="4 7" id="KW-0547">Nucleotide-binding</keyword>
<feature type="active site" description="Proton donor/acceptor" evidence="7">
    <location>
        <position position="148"/>
    </location>
</feature>
<dbReference type="EMBL" id="DVMU01000079">
    <property type="protein sequence ID" value="HIU33617.1"/>
    <property type="molecule type" value="Genomic_DNA"/>
</dbReference>
<evidence type="ECO:0000256" key="7">
    <source>
        <dbReference type="HAMAP-Rule" id="MF_00020"/>
    </source>
</evidence>
<feature type="binding site" evidence="7">
    <location>
        <position position="14"/>
    </location>
    <ligand>
        <name>ATP</name>
        <dbReference type="ChEBI" id="CHEBI:30616"/>
    </ligand>
</feature>
<organism evidence="9 10">
    <name type="scientific">Candidatus Pullichristensenella excrementigallinarum</name>
    <dbReference type="NCBI Taxonomy" id="2840907"/>
    <lineage>
        <taxon>Bacteria</taxon>
        <taxon>Bacillati</taxon>
        <taxon>Bacillota</taxon>
        <taxon>Clostridia</taxon>
        <taxon>Candidatus Pullichristensenella</taxon>
    </lineage>
</organism>
<keyword evidence="7" id="KW-0460">Magnesium</keyword>
<dbReference type="InterPro" id="IPR043129">
    <property type="entry name" value="ATPase_NBD"/>
</dbReference>
<dbReference type="GO" id="GO:0006085">
    <property type="term" value="P:acetyl-CoA biosynthetic process"/>
    <property type="evidence" value="ECO:0007669"/>
    <property type="project" value="UniProtKB-UniRule"/>
</dbReference>
<dbReference type="PROSITE" id="PS01075">
    <property type="entry name" value="ACETATE_KINASE_1"/>
    <property type="match status" value="1"/>
</dbReference>
<dbReference type="PROSITE" id="PS01076">
    <property type="entry name" value="ACETATE_KINASE_2"/>
    <property type="match status" value="1"/>
</dbReference>
<dbReference type="HAMAP" id="MF_00020">
    <property type="entry name" value="Acetate_kinase"/>
    <property type="match status" value="1"/>
</dbReference>
<keyword evidence="3 7" id="KW-0808">Transferase</keyword>
<dbReference type="PIRSF" id="PIRSF000722">
    <property type="entry name" value="Acetate_prop_kin"/>
    <property type="match status" value="1"/>
</dbReference>
<dbReference type="PANTHER" id="PTHR21060:SF15">
    <property type="entry name" value="ACETATE KINASE-RELATED"/>
    <property type="match status" value="1"/>
</dbReference>
<dbReference type="GO" id="GO:0005737">
    <property type="term" value="C:cytoplasm"/>
    <property type="evidence" value="ECO:0007669"/>
    <property type="project" value="UniProtKB-SubCell"/>
</dbReference>
<dbReference type="NCBIfam" id="TIGR00016">
    <property type="entry name" value="ackA"/>
    <property type="match status" value="1"/>
</dbReference>
<dbReference type="GO" id="GO:0008776">
    <property type="term" value="F:acetate kinase activity"/>
    <property type="evidence" value="ECO:0007669"/>
    <property type="project" value="UniProtKB-UniRule"/>
</dbReference>
<evidence type="ECO:0000256" key="4">
    <source>
        <dbReference type="ARBA" id="ARBA00022741"/>
    </source>
</evidence>
<evidence type="ECO:0000256" key="6">
    <source>
        <dbReference type="ARBA" id="ARBA00022840"/>
    </source>
</evidence>
<keyword evidence="6 7" id="KW-0067">ATP-binding</keyword>
<feature type="site" description="Transition state stabilizer" evidence="7">
    <location>
        <position position="180"/>
    </location>
</feature>
<keyword evidence="7" id="KW-0479">Metal-binding</keyword>
<feature type="binding site" evidence="7">
    <location>
        <begin position="329"/>
        <end position="333"/>
    </location>
    <ligand>
        <name>ATP</name>
        <dbReference type="ChEBI" id="CHEBI:30616"/>
    </ligand>
</feature>
<dbReference type="PRINTS" id="PR00471">
    <property type="entry name" value="ACETATEKNASE"/>
</dbReference>
<comment type="caution">
    <text evidence="9">The sequence shown here is derived from an EMBL/GenBank/DDBJ whole genome shotgun (WGS) entry which is preliminary data.</text>
</comment>
<dbReference type="InterPro" id="IPR004372">
    <property type="entry name" value="Ac/propionate_kinase"/>
</dbReference>
<protein>
    <recommendedName>
        <fullName evidence="7">Acetate kinase</fullName>
        <ecNumber evidence="7">2.7.2.1</ecNumber>
    </recommendedName>
    <alternativeName>
        <fullName evidence="7">Acetokinase</fullName>
    </alternativeName>
</protein>
<evidence type="ECO:0000313" key="9">
    <source>
        <dbReference type="EMBL" id="HIU33617.1"/>
    </source>
</evidence>
<dbReference type="Proteomes" id="UP000824072">
    <property type="component" value="Unassembled WGS sequence"/>
</dbReference>
<dbReference type="Pfam" id="PF00871">
    <property type="entry name" value="Acetate_kinase"/>
    <property type="match status" value="1"/>
</dbReference>
<feature type="binding site" evidence="7">
    <location>
        <begin position="281"/>
        <end position="283"/>
    </location>
    <ligand>
        <name>ATP</name>
        <dbReference type="ChEBI" id="CHEBI:30616"/>
    </ligand>
</feature>
<dbReference type="AlphaFoldDB" id="A0A9D1IAE2"/>
<reference evidence="9" key="2">
    <citation type="journal article" date="2021" name="PeerJ">
        <title>Extensive microbial diversity within the chicken gut microbiome revealed by metagenomics and culture.</title>
        <authorList>
            <person name="Gilroy R."/>
            <person name="Ravi A."/>
            <person name="Getino M."/>
            <person name="Pursley I."/>
            <person name="Horton D.L."/>
            <person name="Alikhan N.F."/>
            <person name="Baker D."/>
            <person name="Gharbi K."/>
            <person name="Hall N."/>
            <person name="Watson M."/>
            <person name="Adriaenssens E.M."/>
            <person name="Foster-Nyarko E."/>
            <person name="Jarju S."/>
            <person name="Secka A."/>
            <person name="Antonio M."/>
            <person name="Oren A."/>
            <person name="Chaudhuri R.R."/>
            <person name="La Ragione R."/>
            <person name="Hildebrand F."/>
            <person name="Pallen M.J."/>
        </authorList>
    </citation>
    <scope>NUCLEOTIDE SEQUENCE</scope>
    <source>
        <strain evidence="9">ChiHcec3-11533</strain>
    </source>
</reference>
<dbReference type="CDD" id="cd24010">
    <property type="entry name" value="ASKHA_NBD_AcK_PK"/>
    <property type="match status" value="1"/>
</dbReference>
<proteinExistence type="inferred from homology"/>
<feature type="binding site" evidence="7">
    <location>
        <position position="91"/>
    </location>
    <ligand>
        <name>substrate</name>
    </ligand>
</feature>
<name>A0A9D1IAE2_9FIRM</name>
<dbReference type="SUPFAM" id="SSF53067">
    <property type="entry name" value="Actin-like ATPase domain"/>
    <property type="match status" value="2"/>
</dbReference>
<reference evidence="9" key="1">
    <citation type="submission" date="2020-10" db="EMBL/GenBank/DDBJ databases">
        <authorList>
            <person name="Gilroy R."/>
        </authorList>
    </citation>
    <scope>NUCLEOTIDE SEQUENCE</scope>
    <source>
        <strain evidence="9">ChiHcec3-11533</strain>
    </source>
</reference>
<evidence type="ECO:0000256" key="8">
    <source>
        <dbReference type="RuleBase" id="RU003835"/>
    </source>
</evidence>
<evidence type="ECO:0000256" key="1">
    <source>
        <dbReference type="ARBA" id="ARBA00008748"/>
    </source>
</evidence>
<keyword evidence="2 7" id="KW-0963">Cytoplasm</keyword>
<feature type="binding site" evidence="7">
    <location>
        <position position="383"/>
    </location>
    <ligand>
        <name>Mg(2+)</name>
        <dbReference type="ChEBI" id="CHEBI:18420"/>
    </ligand>
</feature>
<comment type="pathway">
    <text evidence="7">Metabolic intermediate biosynthesis; acetyl-CoA biosynthesis; acetyl-CoA from acetate: step 1/2.</text>
</comment>
<feature type="site" description="Transition state stabilizer" evidence="7">
    <location>
        <position position="239"/>
    </location>
</feature>
<comment type="catalytic activity">
    <reaction evidence="7">
        <text>acetate + ATP = acetyl phosphate + ADP</text>
        <dbReference type="Rhea" id="RHEA:11352"/>
        <dbReference type="ChEBI" id="CHEBI:22191"/>
        <dbReference type="ChEBI" id="CHEBI:30089"/>
        <dbReference type="ChEBI" id="CHEBI:30616"/>
        <dbReference type="ChEBI" id="CHEBI:456216"/>
        <dbReference type="EC" id="2.7.2.1"/>
    </reaction>
</comment>
<dbReference type="GO" id="GO:0006083">
    <property type="term" value="P:acetate metabolic process"/>
    <property type="evidence" value="ECO:0007669"/>
    <property type="project" value="TreeGrafter"/>
</dbReference>
<dbReference type="Gene3D" id="3.30.420.40">
    <property type="match status" value="2"/>
</dbReference>
<feature type="binding site" evidence="7">
    <location>
        <position position="7"/>
    </location>
    <ligand>
        <name>Mg(2+)</name>
        <dbReference type="ChEBI" id="CHEBI:18420"/>
    </ligand>
</feature>
<evidence type="ECO:0000256" key="2">
    <source>
        <dbReference type="ARBA" id="ARBA00022490"/>
    </source>
</evidence>
<dbReference type="GO" id="GO:0005524">
    <property type="term" value="F:ATP binding"/>
    <property type="evidence" value="ECO:0007669"/>
    <property type="project" value="UniProtKB-KW"/>
</dbReference>
<dbReference type="GO" id="GO:0000287">
    <property type="term" value="F:magnesium ion binding"/>
    <property type="evidence" value="ECO:0007669"/>
    <property type="project" value="UniProtKB-UniRule"/>
</dbReference>
<comment type="similarity">
    <text evidence="1 7 8">Belongs to the acetokinase family.</text>
</comment>
<comment type="subcellular location">
    <subcellularLocation>
        <location evidence="7">Cytoplasm</location>
    </subcellularLocation>
</comment>
<feature type="binding site" evidence="7">
    <location>
        <begin position="206"/>
        <end position="210"/>
    </location>
    <ligand>
        <name>ATP</name>
        <dbReference type="ChEBI" id="CHEBI:30616"/>
    </ligand>
</feature>
<comment type="function">
    <text evidence="7">Catalyzes the formation of acetyl phosphate from acetate and ATP. Can also catalyze the reverse reaction.</text>
</comment>
<evidence type="ECO:0000256" key="3">
    <source>
        <dbReference type="ARBA" id="ARBA00022679"/>
    </source>
</evidence>
<evidence type="ECO:0000256" key="5">
    <source>
        <dbReference type="ARBA" id="ARBA00022777"/>
    </source>
</evidence>
<comment type="cofactor">
    <cofactor evidence="7">
        <name>Mg(2+)</name>
        <dbReference type="ChEBI" id="CHEBI:18420"/>
    </cofactor>
    <cofactor evidence="7">
        <name>Mn(2+)</name>
        <dbReference type="ChEBI" id="CHEBI:29035"/>
    </cofactor>
    <text evidence="7">Mg(2+). Can also accept Mn(2+).</text>
</comment>